<sequence>MELLQRFRHAILSRTTKPTRRSFDAPKPKTWDYYVLLAILVLPVRCIVYLAPVALLALTADQWQCLGPSKVSPWVALPLILYCTTEVVFSLYHHHWKMSLAATQSNPPQVRKNFATHAQPSVGLLERCMADIPDVKAFVEEWFYGTPFEQLTRHDLRRWLAYVLYSHDVSSDCVEYNWADIDTMVDQLYAQAGVRERPKSLDTAARNPCIRHTIDAFECMERPLIAYVVTMGMDVLAGLILSQLGFQRHVVGRGCTYWHRTAILTPAVPQEPVVFVHGIGSGLLMYVPMLLQLAAECSTRQLFLFELRYVSMQLEATVPSQDDTLGAISHMLRAHRVESAHWMGHSLGTVVCSWVCKEAPQRVSQVTLIDPVVFLLCRRDVAYNFLYREPATGLQVIMWYFVSQELHIAHAIRRHFWWYNNILFPEELPRHRETHAVAASIFLSSSDQITDAPTVHALLQRGVQLADGRDAPIQVTLWSGLTHGEMLLRPHYYSMALASVRS</sequence>
<evidence type="ECO:0000256" key="1">
    <source>
        <dbReference type="SAM" id="Phobius"/>
    </source>
</evidence>
<keyword evidence="1" id="KW-0472">Membrane</keyword>
<dbReference type="GeneID" id="20083126"/>
<dbReference type="InterPro" id="IPR000073">
    <property type="entry name" value="AB_hydrolase_1"/>
</dbReference>
<dbReference type="VEuPathDB" id="FungiDB:H310_06076"/>
<protein>
    <recommendedName>
        <fullName evidence="2">AB hydrolase-1 domain-containing protein</fullName>
    </recommendedName>
</protein>
<dbReference type="AlphaFoldDB" id="A0A024U9N8"/>
<gene>
    <name evidence="3" type="ORF">H310_06076</name>
</gene>
<dbReference type="EMBL" id="KI913961">
    <property type="protein sequence ID" value="ETW02607.1"/>
    <property type="molecule type" value="Genomic_DNA"/>
</dbReference>
<dbReference type="RefSeq" id="XP_008869212.1">
    <property type="nucleotide sequence ID" value="XM_008870990.1"/>
</dbReference>
<feature type="transmembrane region" description="Helical" evidence="1">
    <location>
        <begin position="224"/>
        <end position="246"/>
    </location>
</feature>
<dbReference type="OrthoDB" id="6431331at2759"/>
<dbReference type="InterPro" id="IPR029058">
    <property type="entry name" value="AB_hydrolase_fold"/>
</dbReference>
<dbReference type="Gene3D" id="3.40.50.1820">
    <property type="entry name" value="alpha/beta hydrolase"/>
    <property type="match status" value="1"/>
</dbReference>
<evidence type="ECO:0000313" key="3">
    <source>
        <dbReference type="EMBL" id="ETW02607.1"/>
    </source>
</evidence>
<reference evidence="3" key="1">
    <citation type="submission" date="2013-12" db="EMBL/GenBank/DDBJ databases">
        <title>The Genome Sequence of Aphanomyces invadans NJM9701.</title>
        <authorList>
            <consortium name="The Broad Institute Genomics Platform"/>
            <person name="Russ C."/>
            <person name="Tyler B."/>
            <person name="van West P."/>
            <person name="Dieguez-Uribeondo J."/>
            <person name="Young S.K."/>
            <person name="Zeng Q."/>
            <person name="Gargeya S."/>
            <person name="Fitzgerald M."/>
            <person name="Abouelleil A."/>
            <person name="Alvarado L."/>
            <person name="Chapman S.B."/>
            <person name="Gainer-Dewar J."/>
            <person name="Goldberg J."/>
            <person name="Griggs A."/>
            <person name="Gujja S."/>
            <person name="Hansen M."/>
            <person name="Howarth C."/>
            <person name="Imamovic A."/>
            <person name="Ireland A."/>
            <person name="Larimer J."/>
            <person name="McCowan C."/>
            <person name="Murphy C."/>
            <person name="Pearson M."/>
            <person name="Poon T.W."/>
            <person name="Priest M."/>
            <person name="Roberts A."/>
            <person name="Saif S."/>
            <person name="Shea T."/>
            <person name="Sykes S."/>
            <person name="Wortman J."/>
            <person name="Nusbaum C."/>
            <person name="Birren B."/>
        </authorList>
    </citation>
    <scope>NUCLEOTIDE SEQUENCE [LARGE SCALE GENOMIC DNA]</scope>
    <source>
        <strain evidence="3">NJM9701</strain>
    </source>
</reference>
<dbReference type="PANTHER" id="PTHR37471:SF1">
    <property type="entry name" value="AB HYDROLASE-1 DOMAIN-CONTAINING PROTEIN"/>
    <property type="match status" value="1"/>
</dbReference>
<evidence type="ECO:0000259" key="2">
    <source>
        <dbReference type="Pfam" id="PF00561"/>
    </source>
</evidence>
<proteinExistence type="predicted"/>
<feature type="domain" description="AB hydrolase-1" evidence="2">
    <location>
        <begin position="272"/>
        <end position="382"/>
    </location>
</feature>
<feature type="transmembrane region" description="Helical" evidence="1">
    <location>
        <begin position="71"/>
        <end position="92"/>
    </location>
</feature>
<feature type="transmembrane region" description="Helical" evidence="1">
    <location>
        <begin position="31"/>
        <end position="51"/>
    </location>
</feature>
<organism evidence="3">
    <name type="scientific">Aphanomyces invadans</name>
    <dbReference type="NCBI Taxonomy" id="157072"/>
    <lineage>
        <taxon>Eukaryota</taxon>
        <taxon>Sar</taxon>
        <taxon>Stramenopiles</taxon>
        <taxon>Oomycota</taxon>
        <taxon>Saprolegniomycetes</taxon>
        <taxon>Saprolegniales</taxon>
        <taxon>Verrucalvaceae</taxon>
        <taxon>Aphanomyces</taxon>
    </lineage>
</organism>
<keyword evidence="1" id="KW-0812">Transmembrane</keyword>
<accession>A0A024U9N8</accession>
<dbReference type="Pfam" id="PF00561">
    <property type="entry name" value="Abhydrolase_1"/>
    <property type="match status" value="1"/>
</dbReference>
<name>A0A024U9N8_9STRA</name>
<keyword evidence="1" id="KW-1133">Transmembrane helix</keyword>
<dbReference type="eggNOG" id="ENOG502S2CP">
    <property type="taxonomic scope" value="Eukaryota"/>
</dbReference>
<dbReference type="STRING" id="157072.A0A024U9N8"/>
<dbReference type="PANTHER" id="PTHR37471">
    <property type="entry name" value="UNNAMED PRODUCT"/>
    <property type="match status" value="1"/>
</dbReference>
<dbReference type="SUPFAM" id="SSF53474">
    <property type="entry name" value="alpha/beta-Hydrolases"/>
    <property type="match status" value="1"/>
</dbReference>